<accession>A0A5M9NWK6</accession>
<dbReference type="RefSeq" id="WP_086715040.1">
    <property type="nucleotide sequence ID" value="NZ_AP025494.1"/>
</dbReference>
<comment type="caution">
    <text evidence="1">The sequence shown here is derived from an EMBL/GenBank/DDBJ whole genome shotgun (WGS) entry which is preliminary data.</text>
</comment>
<organism evidence="1 2">
    <name type="scientific">Vibrio gigantis</name>
    <dbReference type="NCBI Taxonomy" id="296199"/>
    <lineage>
        <taxon>Bacteria</taxon>
        <taxon>Pseudomonadati</taxon>
        <taxon>Pseudomonadota</taxon>
        <taxon>Gammaproteobacteria</taxon>
        <taxon>Vibrionales</taxon>
        <taxon>Vibrionaceae</taxon>
        <taxon>Vibrio</taxon>
    </lineage>
</organism>
<evidence type="ECO:0000313" key="1">
    <source>
        <dbReference type="EMBL" id="KAA8675553.1"/>
    </source>
</evidence>
<evidence type="ECO:0000313" key="2">
    <source>
        <dbReference type="Proteomes" id="UP000322521"/>
    </source>
</evidence>
<dbReference type="SUPFAM" id="SSF160930">
    <property type="entry name" value="FlhC-like"/>
    <property type="match status" value="1"/>
</dbReference>
<sequence>MSEIQLSTASQMALKLETRALDLVRFGANAATIKDLLGSVPKSAQHELCRMQTDFKKSRMGKDASFLHQVPEAFPISNKLWAYYSILSNDPSVKLPLQDNIDKMLDAYARVFDESSEDIRAYVNFNRFVQLLHRIGDGTIHIFKCECGTKYIGHTERPGTGCAHCRAERARNRRKAKAAEV</sequence>
<dbReference type="EMBL" id="VXJS01000007">
    <property type="protein sequence ID" value="KAA8675553.1"/>
    <property type="molecule type" value="Genomic_DNA"/>
</dbReference>
<keyword evidence="2" id="KW-1185">Reference proteome</keyword>
<dbReference type="AlphaFoldDB" id="A0A5M9NWK6"/>
<gene>
    <name evidence="1" type="ORF">F4W18_13075</name>
</gene>
<name>A0A5M9NWK6_9VIBR</name>
<evidence type="ECO:0008006" key="3">
    <source>
        <dbReference type="Google" id="ProtNLM"/>
    </source>
</evidence>
<reference evidence="1 2" key="1">
    <citation type="submission" date="2019-09" db="EMBL/GenBank/DDBJ databases">
        <title>Draft genome sequence of various Type strains from the CCUG.</title>
        <authorList>
            <person name="Pineiro-Iglesias B."/>
            <person name="Tunovic T."/>
            <person name="Unosson C."/>
            <person name="Inganas E."/>
            <person name="Ohlen M."/>
            <person name="Cardew S."/>
            <person name="Jensie-Markopoulos S."/>
            <person name="Salva-Serra F."/>
            <person name="Jaen-Luchoro D."/>
            <person name="Karlsson R."/>
            <person name="Svensson-Stadler L."/>
            <person name="Chun J."/>
            <person name="Moore E."/>
        </authorList>
    </citation>
    <scope>NUCLEOTIDE SEQUENCE [LARGE SCALE GENOMIC DNA]</scope>
    <source>
        <strain evidence="1 2">CCUG 56969T</strain>
    </source>
</reference>
<dbReference type="Proteomes" id="UP000322521">
    <property type="component" value="Unassembled WGS sequence"/>
</dbReference>
<proteinExistence type="predicted"/>
<protein>
    <recommendedName>
        <fullName evidence="3">Flagellar transcriptional regulator FlhC</fullName>
    </recommendedName>
</protein>